<name>A0A6A6R0J7_9PEZI</name>
<evidence type="ECO:0000313" key="2">
    <source>
        <dbReference type="Proteomes" id="UP000799750"/>
    </source>
</evidence>
<sequence>MVRFRVAGMWCSPASLDSLSILFICPSIIHRCLGDTGVDALFDPLCSFTFSSLSHHLISFSSAKHSSISS</sequence>
<evidence type="ECO:0000313" key="1">
    <source>
        <dbReference type="EMBL" id="KAF2498029.1"/>
    </source>
</evidence>
<dbReference type="EMBL" id="MU004186">
    <property type="protein sequence ID" value="KAF2498029.1"/>
    <property type="molecule type" value="Genomic_DNA"/>
</dbReference>
<dbReference type="Proteomes" id="UP000799750">
    <property type="component" value="Unassembled WGS sequence"/>
</dbReference>
<accession>A0A6A6R0J7</accession>
<dbReference type="AlphaFoldDB" id="A0A6A6R0J7"/>
<protein>
    <submittedName>
        <fullName evidence="1">Uncharacterized protein</fullName>
    </submittedName>
</protein>
<organism evidence="1 2">
    <name type="scientific">Lophium mytilinum</name>
    <dbReference type="NCBI Taxonomy" id="390894"/>
    <lineage>
        <taxon>Eukaryota</taxon>
        <taxon>Fungi</taxon>
        <taxon>Dikarya</taxon>
        <taxon>Ascomycota</taxon>
        <taxon>Pezizomycotina</taxon>
        <taxon>Dothideomycetes</taxon>
        <taxon>Pleosporomycetidae</taxon>
        <taxon>Mytilinidiales</taxon>
        <taxon>Mytilinidiaceae</taxon>
        <taxon>Lophium</taxon>
    </lineage>
</organism>
<proteinExistence type="predicted"/>
<keyword evidence="2" id="KW-1185">Reference proteome</keyword>
<reference evidence="1" key="1">
    <citation type="journal article" date="2020" name="Stud. Mycol.">
        <title>101 Dothideomycetes genomes: a test case for predicting lifestyles and emergence of pathogens.</title>
        <authorList>
            <person name="Haridas S."/>
            <person name="Albert R."/>
            <person name="Binder M."/>
            <person name="Bloem J."/>
            <person name="Labutti K."/>
            <person name="Salamov A."/>
            <person name="Andreopoulos B."/>
            <person name="Baker S."/>
            <person name="Barry K."/>
            <person name="Bills G."/>
            <person name="Bluhm B."/>
            <person name="Cannon C."/>
            <person name="Castanera R."/>
            <person name="Culley D."/>
            <person name="Daum C."/>
            <person name="Ezra D."/>
            <person name="Gonzalez J."/>
            <person name="Henrissat B."/>
            <person name="Kuo A."/>
            <person name="Liang C."/>
            <person name="Lipzen A."/>
            <person name="Lutzoni F."/>
            <person name="Magnuson J."/>
            <person name="Mondo S."/>
            <person name="Nolan M."/>
            <person name="Ohm R."/>
            <person name="Pangilinan J."/>
            <person name="Park H.-J."/>
            <person name="Ramirez L."/>
            <person name="Alfaro M."/>
            <person name="Sun H."/>
            <person name="Tritt A."/>
            <person name="Yoshinaga Y."/>
            <person name="Zwiers L.-H."/>
            <person name="Turgeon B."/>
            <person name="Goodwin S."/>
            <person name="Spatafora J."/>
            <person name="Crous P."/>
            <person name="Grigoriev I."/>
        </authorList>
    </citation>
    <scope>NUCLEOTIDE SEQUENCE</scope>
    <source>
        <strain evidence="1">CBS 269.34</strain>
    </source>
</reference>
<gene>
    <name evidence="1" type="ORF">BU16DRAFT_332313</name>
</gene>